<comment type="caution">
    <text evidence="2">The sequence shown here is derived from an EMBL/GenBank/DDBJ whole genome shotgun (WGS) entry which is preliminary data.</text>
</comment>
<keyword evidence="3" id="KW-1185">Reference proteome</keyword>
<reference evidence="2 3" key="1">
    <citation type="journal article" date="2023" name="J. Hered.">
        <title>Chromosome-level genome of the wood stork (Mycteria americana) provides insight into avian chromosome evolution.</title>
        <authorList>
            <person name="Flamio R. Jr."/>
            <person name="Ramstad K.M."/>
        </authorList>
    </citation>
    <scope>NUCLEOTIDE SEQUENCE [LARGE SCALE GENOMIC DNA]</scope>
    <source>
        <strain evidence="2">JAX WOST 10</strain>
    </source>
</reference>
<feature type="region of interest" description="Disordered" evidence="1">
    <location>
        <begin position="159"/>
        <end position="325"/>
    </location>
</feature>
<gene>
    <name evidence="2" type="ORF">QYF61_003177</name>
</gene>
<evidence type="ECO:0000256" key="1">
    <source>
        <dbReference type="SAM" id="MobiDB-lite"/>
    </source>
</evidence>
<proteinExistence type="predicted"/>
<dbReference type="EMBL" id="JAUNZN010000003">
    <property type="protein sequence ID" value="KAK4823545.1"/>
    <property type="molecule type" value="Genomic_DNA"/>
</dbReference>
<dbReference type="PANTHER" id="PTHR33332">
    <property type="entry name" value="REVERSE TRANSCRIPTASE DOMAIN-CONTAINING PROTEIN"/>
    <property type="match status" value="1"/>
</dbReference>
<name>A0AAN7NCY1_MYCAM</name>
<feature type="compositionally biased region" description="Polar residues" evidence="1">
    <location>
        <begin position="227"/>
        <end position="236"/>
    </location>
</feature>
<evidence type="ECO:0000313" key="3">
    <source>
        <dbReference type="Proteomes" id="UP001333110"/>
    </source>
</evidence>
<accession>A0AAN7NCY1</accession>
<dbReference type="AlphaFoldDB" id="A0AAN7NCY1"/>
<protein>
    <submittedName>
        <fullName evidence="2">Uncharacterized protein</fullName>
    </submittedName>
</protein>
<sequence>MQCYRLGEEWLESCLAEKDLGVLVDSWLNVSQQCAQVAKKANSILACIRNSVASRTRAVIVPLCLALKDIEVLECVQRRATKLVKGLEHKSDEEQLRELGCLKGGCSEVGVGLFSQVTSHRTRGNGLKLRQGRFRLDIRKNVFTKRVVKHCKRLPREGVESPSLEACDKPKSPDVTYSFPGNSREAVKVKESTEGADDSEETPKFPLEESRKSAREDLKPVRPLQKGTENLPQPSGTKGKEDIKKRSAGKRSENAAQKAGMKGPNLSELEEQQLKQREDYLKKKRDMLMATKKDSRNNVLLPTNTDQKEEESFPTEEMSEEKQRLLQKRKMLAEKLKEEVINKR</sequence>
<dbReference type="Proteomes" id="UP001333110">
    <property type="component" value="Unassembled WGS sequence"/>
</dbReference>
<feature type="compositionally biased region" description="Basic and acidic residues" evidence="1">
    <location>
        <begin position="272"/>
        <end position="281"/>
    </location>
</feature>
<feature type="compositionally biased region" description="Basic and acidic residues" evidence="1">
    <location>
        <begin position="238"/>
        <end position="253"/>
    </location>
</feature>
<feature type="compositionally biased region" description="Basic and acidic residues" evidence="1">
    <location>
        <begin position="201"/>
        <end position="220"/>
    </location>
</feature>
<evidence type="ECO:0000313" key="2">
    <source>
        <dbReference type="EMBL" id="KAK4823545.1"/>
    </source>
</evidence>
<organism evidence="2 3">
    <name type="scientific">Mycteria americana</name>
    <name type="common">Wood stork</name>
    <dbReference type="NCBI Taxonomy" id="33587"/>
    <lineage>
        <taxon>Eukaryota</taxon>
        <taxon>Metazoa</taxon>
        <taxon>Chordata</taxon>
        <taxon>Craniata</taxon>
        <taxon>Vertebrata</taxon>
        <taxon>Euteleostomi</taxon>
        <taxon>Archelosauria</taxon>
        <taxon>Archosauria</taxon>
        <taxon>Dinosauria</taxon>
        <taxon>Saurischia</taxon>
        <taxon>Theropoda</taxon>
        <taxon>Coelurosauria</taxon>
        <taxon>Aves</taxon>
        <taxon>Neognathae</taxon>
        <taxon>Neoaves</taxon>
        <taxon>Aequornithes</taxon>
        <taxon>Ciconiiformes</taxon>
        <taxon>Ciconiidae</taxon>
        <taxon>Mycteria</taxon>
    </lineage>
</organism>